<dbReference type="GO" id="GO:0003911">
    <property type="term" value="F:DNA ligase (NAD+) activity"/>
    <property type="evidence" value="ECO:0007669"/>
    <property type="project" value="UniProtKB-UniRule"/>
</dbReference>
<evidence type="ECO:0000256" key="15">
    <source>
        <dbReference type="RuleBase" id="RU000618"/>
    </source>
</evidence>
<evidence type="ECO:0000313" key="19">
    <source>
        <dbReference type="Proteomes" id="UP000287853"/>
    </source>
</evidence>
<dbReference type="EC" id="6.5.1.2" evidence="2 14"/>
<keyword evidence="19" id="KW-1185">Reference proteome</keyword>
<dbReference type="InterPro" id="IPR041663">
    <property type="entry name" value="DisA/LigA_HHH"/>
</dbReference>
<sequence>MSKKINKTAMDAQEAEKRLDDLRGQITRHAHQYYVLDDPLISDGEYDRLFRELLELEEQFPELVTPDSPSLRVGGEPLDAFAEAAHDVPMLSLDNVFDAQELLSFEEKIQRYLQTTVQPTYLAEPKLDGLAVELIYENGLLIQGSTRGNGLVGENITAQLQTVQVIPLRLAAKEGKQEGAIPEKLAVRGEVFLPRKAFLQLNEQRAEQGEALFANPRNAAAGSLRQLDPKVTASRSLNFYVYGVADTEATPCADLEELFSWLGQLGFPVNPLIKFCRTLAEVEAQYQYLQTIRHELEYEIDGMVIKVADFALQQRLGNTTRAPRWATAWKFPATQATTVMTGVDFQVGRTGAITPVALLEPVEVEGVIVRRASLHNQDEIERKGLMIGDTVLIQRAGDVIPEIVKPITEQRTGEEQPLVFPSQCPICDAPLQRPEGEAITRCVSLLCPAQQLQRMIYFVGKAGLDIDGFGRKNVEQLMEVGLIQEIPDIFRLPKEQLAILDGWGEKSAEKLLLAIAEAKHPTLSRFIGALGIRYVGEMTSELLTRHFSSLDDLLAAKKDDLLAVEASVSRRQ</sequence>
<dbReference type="PROSITE" id="PS01056">
    <property type="entry name" value="DNA_LIGASE_N2"/>
    <property type="match status" value="1"/>
</dbReference>
<evidence type="ECO:0000256" key="12">
    <source>
        <dbReference type="ARBA" id="ARBA00034005"/>
    </source>
</evidence>
<evidence type="ECO:0000256" key="10">
    <source>
        <dbReference type="ARBA" id="ARBA00023027"/>
    </source>
</evidence>
<dbReference type="Pfam" id="PF12826">
    <property type="entry name" value="HHH_2"/>
    <property type="match status" value="1"/>
</dbReference>
<keyword evidence="11 14" id="KW-0234">DNA repair</keyword>
<feature type="binding site" evidence="14">
    <location>
        <position position="424"/>
    </location>
    <ligand>
        <name>Zn(2+)</name>
        <dbReference type="ChEBI" id="CHEBI:29105"/>
    </ligand>
</feature>
<feature type="binding site" evidence="14">
    <location>
        <begin position="43"/>
        <end position="47"/>
    </location>
    <ligand>
        <name>NAD(+)</name>
        <dbReference type="ChEBI" id="CHEBI:57540"/>
    </ligand>
</feature>
<keyword evidence="8 14" id="KW-0862">Zinc</keyword>
<evidence type="ECO:0000256" key="7">
    <source>
        <dbReference type="ARBA" id="ARBA00022763"/>
    </source>
</evidence>
<dbReference type="FunFam" id="3.30.470.30:FF:000001">
    <property type="entry name" value="DNA ligase"/>
    <property type="match status" value="1"/>
</dbReference>
<dbReference type="FunFam" id="1.10.287.610:FF:000002">
    <property type="entry name" value="DNA ligase"/>
    <property type="match status" value="1"/>
</dbReference>
<dbReference type="SUPFAM" id="SSF47781">
    <property type="entry name" value="RuvA domain 2-like"/>
    <property type="match status" value="1"/>
</dbReference>
<evidence type="ECO:0000313" key="18">
    <source>
        <dbReference type="EMBL" id="RWX45366.1"/>
    </source>
</evidence>
<dbReference type="Pfam" id="PF01653">
    <property type="entry name" value="DNA_ligase_aden"/>
    <property type="match status" value="1"/>
</dbReference>
<dbReference type="InterPro" id="IPR033136">
    <property type="entry name" value="DNA_ligase_CS"/>
</dbReference>
<dbReference type="Gene3D" id="2.40.50.140">
    <property type="entry name" value="Nucleic acid-binding proteins"/>
    <property type="match status" value="1"/>
</dbReference>
<accession>A0A444IX00</accession>
<feature type="binding site" evidence="14">
    <location>
        <position position="147"/>
    </location>
    <ligand>
        <name>NAD(+)</name>
        <dbReference type="ChEBI" id="CHEBI:57540"/>
    </ligand>
</feature>
<dbReference type="GO" id="GO:0006260">
    <property type="term" value="P:DNA replication"/>
    <property type="evidence" value="ECO:0007669"/>
    <property type="project" value="UniProtKB-KW"/>
</dbReference>
<feature type="binding site" evidence="14">
    <location>
        <position position="330"/>
    </location>
    <ligand>
        <name>NAD(+)</name>
        <dbReference type="ChEBI" id="CHEBI:57540"/>
    </ligand>
</feature>
<feature type="binding site" evidence="14">
    <location>
        <position position="447"/>
    </location>
    <ligand>
        <name>Zn(2+)</name>
        <dbReference type="ChEBI" id="CHEBI:29105"/>
    </ligand>
</feature>
<evidence type="ECO:0000256" key="14">
    <source>
        <dbReference type="HAMAP-Rule" id="MF_01588"/>
    </source>
</evidence>
<dbReference type="Gene3D" id="3.30.470.30">
    <property type="entry name" value="DNA ligase/mRNA capping enzyme"/>
    <property type="match status" value="1"/>
</dbReference>
<dbReference type="InterPro" id="IPR001679">
    <property type="entry name" value="DNA_ligase"/>
</dbReference>
<dbReference type="InterPro" id="IPR013840">
    <property type="entry name" value="DNAligase_N"/>
</dbReference>
<protein>
    <recommendedName>
        <fullName evidence="3 14">DNA ligase</fullName>
        <ecNumber evidence="2 14">6.5.1.2</ecNumber>
    </recommendedName>
    <alternativeName>
        <fullName evidence="14">Polydeoxyribonucleotide synthase [NAD(+)]</fullName>
    </alternativeName>
</protein>
<evidence type="ECO:0000256" key="3">
    <source>
        <dbReference type="ARBA" id="ARBA00013308"/>
    </source>
</evidence>
<dbReference type="PANTHER" id="PTHR23389">
    <property type="entry name" value="CHROMOSOME TRANSMISSION FIDELITY FACTOR 18"/>
    <property type="match status" value="1"/>
</dbReference>
<evidence type="ECO:0000256" key="5">
    <source>
        <dbReference type="ARBA" id="ARBA00022705"/>
    </source>
</evidence>
<dbReference type="InterPro" id="IPR018239">
    <property type="entry name" value="DNA_ligase_AS"/>
</dbReference>
<dbReference type="Gene3D" id="6.20.10.30">
    <property type="match status" value="1"/>
</dbReference>
<evidence type="ECO:0000256" key="9">
    <source>
        <dbReference type="ARBA" id="ARBA00022842"/>
    </source>
</evidence>
<dbReference type="PIRSF" id="PIRSF001604">
    <property type="entry name" value="LigA"/>
    <property type="match status" value="1"/>
</dbReference>
<feature type="binding site" evidence="14">
    <location>
        <begin position="92"/>
        <end position="93"/>
    </location>
    <ligand>
        <name>NAD(+)</name>
        <dbReference type="ChEBI" id="CHEBI:57540"/>
    </ligand>
</feature>
<dbReference type="GO" id="GO:0005829">
    <property type="term" value="C:cytosol"/>
    <property type="evidence" value="ECO:0007669"/>
    <property type="project" value="TreeGrafter"/>
</dbReference>
<dbReference type="InterPro" id="IPR012340">
    <property type="entry name" value="NA-bd_OB-fold"/>
</dbReference>
<evidence type="ECO:0000256" key="8">
    <source>
        <dbReference type="ARBA" id="ARBA00022833"/>
    </source>
</evidence>
<keyword evidence="9 14" id="KW-0460">Magnesium</keyword>
<dbReference type="AlphaFoldDB" id="A0A444IX00"/>
<keyword evidence="14" id="KW-0464">Manganese</keyword>
<evidence type="ECO:0000256" key="11">
    <source>
        <dbReference type="ARBA" id="ARBA00023204"/>
    </source>
</evidence>
<dbReference type="NCBIfam" id="NF005932">
    <property type="entry name" value="PRK07956.1"/>
    <property type="match status" value="1"/>
</dbReference>
<dbReference type="Gene3D" id="1.10.150.20">
    <property type="entry name" value="5' to 3' exonuclease, C-terminal subdomain"/>
    <property type="match status" value="2"/>
</dbReference>
<evidence type="ECO:0000256" key="4">
    <source>
        <dbReference type="ARBA" id="ARBA00022598"/>
    </source>
</evidence>
<comment type="function">
    <text evidence="1 14">DNA ligase that catalyzes the formation of phosphodiester linkages between 5'-phosphoryl and 3'-hydroxyl groups in double-stranded DNA using NAD as a coenzyme and as the energy source for the reaction. It is essential for DNA replication and repair of damaged DNA.</text>
</comment>
<comment type="cofactor">
    <cofactor evidence="14">
        <name>Mg(2+)</name>
        <dbReference type="ChEBI" id="CHEBI:18420"/>
    </cofactor>
    <cofactor evidence="14">
        <name>Mn(2+)</name>
        <dbReference type="ChEBI" id="CHEBI:29035"/>
    </cofactor>
</comment>
<dbReference type="Gene3D" id="1.10.287.610">
    <property type="entry name" value="Helix hairpin bin"/>
    <property type="match status" value="1"/>
</dbReference>
<dbReference type="Pfam" id="PF22745">
    <property type="entry name" value="Nlig-Ia"/>
    <property type="match status" value="1"/>
</dbReference>
<keyword evidence="10 14" id="KW-0520">NAD</keyword>
<comment type="similarity">
    <text evidence="13 14">Belongs to the NAD-dependent DNA ligase family. LigA subfamily.</text>
</comment>
<dbReference type="PROSITE" id="PS01055">
    <property type="entry name" value="DNA_LIGASE_N1"/>
    <property type="match status" value="1"/>
</dbReference>
<feature type="binding site" evidence="14">
    <location>
        <position position="124"/>
    </location>
    <ligand>
        <name>NAD(+)</name>
        <dbReference type="ChEBI" id="CHEBI:57540"/>
    </ligand>
</feature>
<organism evidence="18 19">
    <name type="scientific">Candidatus Electrothrix aarhusensis</name>
    <dbReference type="NCBI Taxonomy" id="1859131"/>
    <lineage>
        <taxon>Bacteria</taxon>
        <taxon>Pseudomonadati</taxon>
        <taxon>Thermodesulfobacteriota</taxon>
        <taxon>Desulfobulbia</taxon>
        <taxon>Desulfobulbales</taxon>
        <taxon>Desulfobulbaceae</taxon>
        <taxon>Candidatus Electrothrix</taxon>
    </lineage>
</organism>
<dbReference type="InterPro" id="IPR004150">
    <property type="entry name" value="NAD_DNA_ligase_OB"/>
</dbReference>
<feature type="binding site" evidence="14">
    <location>
        <position position="190"/>
    </location>
    <ligand>
        <name>NAD(+)</name>
        <dbReference type="ChEBI" id="CHEBI:57540"/>
    </ligand>
</feature>
<dbReference type="InterPro" id="IPR013839">
    <property type="entry name" value="DNAligase_adenylation"/>
</dbReference>
<dbReference type="HAMAP" id="MF_01588">
    <property type="entry name" value="DNA_ligase_A"/>
    <property type="match status" value="1"/>
</dbReference>
<dbReference type="Pfam" id="PF03120">
    <property type="entry name" value="OB_DNA_ligase"/>
    <property type="match status" value="1"/>
</dbReference>
<dbReference type="NCBIfam" id="TIGR00575">
    <property type="entry name" value="dnlj"/>
    <property type="match status" value="1"/>
</dbReference>
<dbReference type="InterPro" id="IPR004149">
    <property type="entry name" value="Znf_DNAligase_C4"/>
</dbReference>
<dbReference type="GO" id="GO:0046872">
    <property type="term" value="F:metal ion binding"/>
    <property type="evidence" value="ECO:0007669"/>
    <property type="project" value="UniProtKB-KW"/>
</dbReference>
<keyword evidence="7 14" id="KW-0227">DNA damage</keyword>
<evidence type="ECO:0000256" key="13">
    <source>
        <dbReference type="ARBA" id="ARBA00060881"/>
    </source>
</evidence>
<dbReference type="SUPFAM" id="SSF50249">
    <property type="entry name" value="Nucleic acid-binding proteins"/>
    <property type="match status" value="1"/>
</dbReference>
<feature type="coiled-coil region" evidence="16">
    <location>
        <begin position="5"/>
        <end position="32"/>
    </location>
</feature>
<feature type="domain" description="NAD-dependent DNA ligase N-terminal" evidence="17">
    <location>
        <begin position="14"/>
        <end position="463"/>
    </location>
</feature>
<proteinExistence type="inferred from homology"/>
<reference evidence="18 19" key="1">
    <citation type="submission" date="2017-01" db="EMBL/GenBank/DDBJ databases">
        <title>The cable genome- insights into the physiology and evolution of filamentous bacteria capable of sulfide oxidation via long distance electron transfer.</title>
        <authorList>
            <person name="Schreiber L."/>
            <person name="Bjerg J.T."/>
            <person name="Boggild A."/>
            <person name="Van De Vossenberg J."/>
            <person name="Meysman F."/>
            <person name="Nielsen L.P."/>
            <person name="Schramm A."/>
            <person name="Kjeldsen K.U."/>
        </authorList>
    </citation>
    <scope>NUCLEOTIDE SEQUENCE [LARGE SCALE GENOMIC DNA]</scope>
    <source>
        <strain evidence="18">MCF</strain>
    </source>
</reference>
<dbReference type="SMART" id="SM00532">
    <property type="entry name" value="LIGANc"/>
    <property type="match status" value="1"/>
</dbReference>
<keyword evidence="16" id="KW-0175">Coiled coil</keyword>
<comment type="caution">
    <text evidence="18">The sequence shown here is derived from an EMBL/GenBank/DDBJ whole genome shotgun (WGS) entry which is preliminary data.</text>
</comment>
<keyword evidence="4 14" id="KW-0436">Ligase</keyword>
<name>A0A444IX00_9BACT</name>
<evidence type="ECO:0000256" key="6">
    <source>
        <dbReference type="ARBA" id="ARBA00022723"/>
    </source>
</evidence>
<evidence type="ECO:0000256" key="1">
    <source>
        <dbReference type="ARBA" id="ARBA00004067"/>
    </source>
</evidence>
<keyword evidence="5 14" id="KW-0235">DNA replication</keyword>
<gene>
    <name evidence="14" type="primary">ligA</name>
    <name evidence="18" type="ORF">H206_00968</name>
</gene>
<comment type="caution">
    <text evidence="14">Lacks conserved residue(s) required for the propagation of feature annotation.</text>
</comment>
<dbReference type="FunFam" id="2.40.50.140:FF:000012">
    <property type="entry name" value="DNA ligase"/>
    <property type="match status" value="1"/>
</dbReference>
<evidence type="ECO:0000256" key="16">
    <source>
        <dbReference type="SAM" id="Coils"/>
    </source>
</evidence>
<evidence type="ECO:0000256" key="2">
    <source>
        <dbReference type="ARBA" id="ARBA00012722"/>
    </source>
</evidence>
<feature type="active site" description="N6-AMP-lysine intermediate" evidence="14">
    <location>
        <position position="126"/>
    </location>
</feature>
<dbReference type="SUPFAM" id="SSF56091">
    <property type="entry name" value="DNA ligase/mRNA capping enzyme, catalytic domain"/>
    <property type="match status" value="1"/>
</dbReference>
<feature type="binding site" evidence="14">
    <location>
        <position position="306"/>
    </location>
    <ligand>
        <name>NAD(+)</name>
        <dbReference type="ChEBI" id="CHEBI:57540"/>
    </ligand>
</feature>
<dbReference type="Proteomes" id="UP000287853">
    <property type="component" value="Unassembled WGS sequence"/>
</dbReference>
<comment type="catalytic activity">
    <reaction evidence="12 14 15">
        <text>NAD(+) + (deoxyribonucleotide)n-3'-hydroxyl + 5'-phospho-(deoxyribonucleotide)m = (deoxyribonucleotide)n+m + AMP + beta-nicotinamide D-nucleotide.</text>
        <dbReference type="EC" id="6.5.1.2"/>
    </reaction>
</comment>
<dbReference type="GO" id="GO:0006281">
    <property type="term" value="P:DNA repair"/>
    <property type="evidence" value="ECO:0007669"/>
    <property type="project" value="UniProtKB-KW"/>
</dbReference>
<dbReference type="EMBL" id="MTKO01000079">
    <property type="protein sequence ID" value="RWX45366.1"/>
    <property type="molecule type" value="Genomic_DNA"/>
</dbReference>
<keyword evidence="6 14" id="KW-0479">Metal-binding</keyword>
<dbReference type="PANTHER" id="PTHR23389:SF9">
    <property type="entry name" value="DNA LIGASE"/>
    <property type="match status" value="1"/>
</dbReference>
<dbReference type="Pfam" id="PF03119">
    <property type="entry name" value="DNA_ligase_ZBD"/>
    <property type="match status" value="1"/>
</dbReference>
<feature type="binding site" evidence="14">
    <location>
        <position position="427"/>
    </location>
    <ligand>
        <name>Zn(2+)</name>
        <dbReference type="ChEBI" id="CHEBI:29105"/>
    </ligand>
</feature>
<evidence type="ECO:0000259" key="17">
    <source>
        <dbReference type="SMART" id="SM00532"/>
    </source>
</evidence>
<dbReference type="CDD" id="cd00114">
    <property type="entry name" value="LIGANc"/>
    <property type="match status" value="1"/>
</dbReference>
<dbReference type="InterPro" id="IPR010994">
    <property type="entry name" value="RuvA_2-like"/>
</dbReference>